<dbReference type="SUPFAM" id="SSF54106">
    <property type="entry name" value="LysM domain"/>
    <property type="match status" value="2"/>
</dbReference>
<dbReference type="PROSITE" id="PS51782">
    <property type="entry name" value="LYSM"/>
    <property type="match status" value="2"/>
</dbReference>
<evidence type="ECO:0000313" key="8">
    <source>
        <dbReference type="Proteomes" id="UP001140453"/>
    </source>
</evidence>
<comment type="similarity">
    <text evidence="4">Belongs to the secreted LysM effector family.</text>
</comment>
<feature type="domain" description="LysM" evidence="6">
    <location>
        <begin position="153"/>
        <end position="199"/>
    </location>
</feature>
<dbReference type="Gene3D" id="3.10.350.10">
    <property type="entry name" value="LysM domain"/>
    <property type="match status" value="2"/>
</dbReference>
<dbReference type="AlphaFoldDB" id="A0A9W9CU29"/>
<dbReference type="EMBL" id="JAPEVB010000006">
    <property type="protein sequence ID" value="KAJ4386834.1"/>
    <property type="molecule type" value="Genomic_DNA"/>
</dbReference>
<dbReference type="InterPro" id="IPR018392">
    <property type="entry name" value="LysM"/>
</dbReference>
<evidence type="ECO:0000256" key="2">
    <source>
        <dbReference type="ARBA" id="ARBA00022729"/>
    </source>
</evidence>
<organism evidence="7 8">
    <name type="scientific">Gnomoniopsis smithogilvyi</name>
    <dbReference type="NCBI Taxonomy" id="1191159"/>
    <lineage>
        <taxon>Eukaryota</taxon>
        <taxon>Fungi</taxon>
        <taxon>Dikarya</taxon>
        <taxon>Ascomycota</taxon>
        <taxon>Pezizomycotina</taxon>
        <taxon>Sordariomycetes</taxon>
        <taxon>Sordariomycetidae</taxon>
        <taxon>Diaporthales</taxon>
        <taxon>Gnomoniaceae</taxon>
        <taxon>Gnomoniopsis</taxon>
    </lineage>
</organism>
<feature type="domain" description="LysM" evidence="6">
    <location>
        <begin position="60"/>
        <end position="106"/>
    </location>
</feature>
<dbReference type="Pfam" id="PF01476">
    <property type="entry name" value="LysM"/>
    <property type="match status" value="2"/>
</dbReference>
<keyword evidence="3" id="KW-0843">Virulence</keyword>
<dbReference type="OrthoDB" id="5985073at2759"/>
<feature type="compositionally biased region" description="Low complexity" evidence="5">
    <location>
        <begin position="37"/>
        <end position="48"/>
    </location>
</feature>
<feature type="region of interest" description="Disordered" evidence="5">
    <location>
        <begin position="27"/>
        <end position="48"/>
    </location>
</feature>
<sequence>MNPSVGSTCTGMSASTYYCVSTDSGGIPPSTTDDDSSTGTTTGVSTPSPVQTGIASNCDLFYLVVSEDGCEAIATKYNITLADFYAWNPAVKTDCSGLDANDYVCVGIDASSSATGSSTTTPSTTTSTSTTGTATGIVTPTPTQIGMTTDCDAFYYVVPNDGCYDIAAEYGIALADFYTWNPAVGDDCSGLEPNVSSAPTASAAEILRLLAPALHLATVVHRVDTVDQQQRTAEEAARQNSEIVRRATLA</sequence>
<keyword evidence="2" id="KW-0732">Signal</keyword>
<dbReference type="CDD" id="cd00118">
    <property type="entry name" value="LysM"/>
    <property type="match status" value="2"/>
</dbReference>
<dbReference type="GO" id="GO:0008061">
    <property type="term" value="F:chitin binding"/>
    <property type="evidence" value="ECO:0007669"/>
    <property type="project" value="UniProtKB-KW"/>
</dbReference>
<reference evidence="7" key="1">
    <citation type="submission" date="2022-10" db="EMBL/GenBank/DDBJ databases">
        <title>Tapping the CABI collections for fungal endophytes: first genome assemblies for Collariella, Neodidymelliopsis, Ascochyta clinopodiicola, Didymella pomorum, Didymosphaeria variabile, Neocosmospora piperis and Neocucurbitaria cava.</title>
        <authorList>
            <person name="Hill R."/>
        </authorList>
    </citation>
    <scope>NUCLEOTIDE SEQUENCE</scope>
    <source>
        <strain evidence="7">IMI 355082</strain>
    </source>
</reference>
<dbReference type="PANTHER" id="PTHR34997:SF2">
    <property type="entry name" value="LYSM DOMAIN-CONTAINING PROTEIN-RELATED"/>
    <property type="match status" value="1"/>
</dbReference>
<proteinExistence type="inferred from homology"/>
<gene>
    <name evidence="7" type="ORF">N0V93_009732</name>
</gene>
<evidence type="ECO:0000256" key="4">
    <source>
        <dbReference type="ARBA" id="ARBA00044955"/>
    </source>
</evidence>
<accession>A0A9W9CU29</accession>
<dbReference type="PANTHER" id="PTHR34997">
    <property type="entry name" value="AM15"/>
    <property type="match status" value="1"/>
</dbReference>
<evidence type="ECO:0000259" key="6">
    <source>
        <dbReference type="PROSITE" id="PS51782"/>
    </source>
</evidence>
<comment type="caution">
    <text evidence="7">The sequence shown here is derived from an EMBL/GenBank/DDBJ whole genome shotgun (WGS) entry which is preliminary data.</text>
</comment>
<evidence type="ECO:0000313" key="7">
    <source>
        <dbReference type="EMBL" id="KAJ4386834.1"/>
    </source>
</evidence>
<dbReference type="SMART" id="SM00257">
    <property type="entry name" value="LysM"/>
    <property type="match status" value="2"/>
</dbReference>
<keyword evidence="1" id="KW-0147">Chitin-binding</keyword>
<evidence type="ECO:0000256" key="1">
    <source>
        <dbReference type="ARBA" id="ARBA00022669"/>
    </source>
</evidence>
<evidence type="ECO:0000256" key="5">
    <source>
        <dbReference type="SAM" id="MobiDB-lite"/>
    </source>
</evidence>
<evidence type="ECO:0000256" key="3">
    <source>
        <dbReference type="ARBA" id="ARBA00023026"/>
    </source>
</evidence>
<protein>
    <recommendedName>
        <fullName evidence="6">LysM domain-containing protein</fullName>
    </recommendedName>
</protein>
<name>A0A9W9CU29_9PEZI</name>
<dbReference type="InterPro" id="IPR052210">
    <property type="entry name" value="LysM1-like"/>
</dbReference>
<keyword evidence="8" id="KW-1185">Reference proteome</keyword>
<dbReference type="InterPro" id="IPR036779">
    <property type="entry name" value="LysM_dom_sf"/>
</dbReference>
<dbReference type="Proteomes" id="UP001140453">
    <property type="component" value="Unassembled WGS sequence"/>
</dbReference>
<feature type="region of interest" description="Disordered" evidence="5">
    <location>
        <begin position="112"/>
        <end position="135"/>
    </location>
</feature>